<dbReference type="GO" id="GO:0005576">
    <property type="term" value="C:extracellular region"/>
    <property type="evidence" value="ECO:0007669"/>
    <property type="project" value="UniProtKB-SubCell"/>
</dbReference>
<evidence type="ECO:0000256" key="3">
    <source>
        <dbReference type="ARBA" id="ARBA00022471"/>
    </source>
</evidence>
<reference evidence="7" key="2">
    <citation type="submission" date="2025-08" db="UniProtKB">
        <authorList>
            <consortium name="RefSeq"/>
        </authorList>
    </citation>
    <scope>IDENTIFICATION</scope>
    <source>
        <tissue evidence="7">Leaf</tissue>
    </source>
</reference>
<comment type="similarity">
    <text evidence="2">Belongs to the plant self-incompatibility (S1) protein family.</text>
</comment>
<evidence type="ECO:0000256" key="5">
    <source>
        <dbReference type="ARBA" id="ARBA00022729"/>
    </source>
</evidence>
<sequence>MTTPANPTALHAPPFVALRPPPKFQSPRPVACAMRAAMRDGSSNRRQLHRGRHLSIEAIQAVQALKRADGRGCRLSLERELDSKFRRLLKLDMIAVLRELLRQNECALVLKVFEDIRKEEWYKPHVSLYADAIEVFASNGLLEQAQYRPSSLQSQRMLSPTSQNVLVGSCTSHRNQLIAHNLEGRNQWLLESQLGSQEGTSVCDLRTGARSKLHRKMGTPARTKPYGSHHFQTSEQIDMTIHCRSKENDLGVHMIPPGGSYGFSFRPNLFCRTLFWCTFEWSGASRGYSVYDCYRDYDRCFDCTWSIQSSRPCLYNARTNQYDLCDKW</sequence>
<dbReference type="GO" id="GO:0003723">
    <property type="term" value="F:RNA binding"/>
    <property type="evidence" value="ECO:0007669"/>
    <property type="project" value="InterPro"/>
</dbReference>
<comment type="subcellular location">
    <subcellularLocation>
        <location evidence="1">Secreted</location>
    </subcellularLocation>
</comment>
<keyword evidence="4" id="KW-0964">Secreted</keyword>
<dbReference type="AlphaFoldDB" id="A0A6P8D8C6"/>
<dbReference type="Gene3D" id="1.25.40.10">
    <property type="entry name" value="Tetratricopeptide repeat domain"/>
    <property type="match status" value="1"/>
</dbReference>
<evidence type="ECO:0000256" key="2">
    <source>
        <dbReference type="ARBA" id="ARBA00005581"/>
    </source>
</evidence>
<organism evidence="6 7">
    <name type="scientific">Punica granatum</name>
    <name type="common">Pomegranate</name>
    <dbReference type="NCBI Taxonomy" id="22663"/>
    <lineage>
        <taxon>Eukaryota</taxon>
        <taxon>Viridiplantae</taxon>
        <taxon>Streptophyta</taxon>
        <taxon>Embryophyta</taxon>
        <taxon>Tracheophyta</taxon>
        <taxon>Spermatophyta</taxon>
        <taxon>Magnoliopsida</taxon>
        <taxon>eudicotyledons</taxon>
        <taxon>Gunneridae</taxon>
        <taxon>Pentapetalae</taxon>
        <taxon>rosids</taxon>
        <taxon>malvids</taxon>
        <taxon>Myrtales</taxon>
        <taxon>Lythraceae</taxon>
        <taxon>Punica</taxon>
    </lineage>
</organism>
<dbReference type="PANTHER" id="PTHR47594:SF4">
    <property type="entry name" value="OS04G0475500 PROTEIN"/>
    <property type="match status" value="1"/>
</dbReference>
<dbReference type="GO" id="GO:0009658">
    <property type="term" value="P:chloroplast organization"/>
    <property type="evidence" value="ECO:0007669"/>
    <property type="project" value="InterPro"/>
</dbReference>
<name>A0A6P8D8C6_PUNGR</name>
<dbReference type="OrthoDB" id="1900999at2759"/>
<dbReference type="GeneID" id="116205048"/>
<dbReference type="Proteomes" id="UP000515151">
    <property type="component" value="Chromosome 4"/>
</dbReference>
<evidence type="ECO:0000256" key="4">
    <source>
        <dbReference type="ARBA" id="ARBA00022525"/>
    </source>
</evidence>
<dbReference type="InterPro" id="IPR011990">
    <property type="entry name" value="TPR-like_helical_dom_sf"/>
</dbReference>
<keyword evidence="5" id="KW-0732">Signal</keyword>
<gene>
    <name evidence="7" type="primary">LOC116205048</name>
</gene>
<keyword evidence="6" id="KW-1185">Reference proteome</keyword>
<dbReference type="PANTHER" id="PTHR47594">
    <property type="entry name" value="PPR CONTAINING PLANT-LIKE PROTEIN"/>
    <property type="match status" value="1"/>
</dbReference>
<evidence type="ECO:0000313" key="6">
    <source>
        <dbReference type="Proteomes" id="UP000515151"/>
    </source>
</evidence>
<keyword evidence="3" id="KW-0713">Self-incompatibility</keyword>
<dbReference type="GO" id="GO:0000373">
    <property type="term" value="P:Group II intron splicing"/>
    <property type="evidence" value="ECO:0007669"/>
    <property type="project" value="InterPro"/>
</dbReference>
<evidence type="ECO:0000256" key="1">
    <source>
        <dbReference type="ARBA" id="ARBA00004613"/>
    </source>
</evidence>
<reference evidence="6" key="1">
    <citation type="journal article" date="2020" name="Plant Biotechnol. J.">
        <title>The pomegranate (Punica granatum L.) draft genome dissects genetic divergence between soft- and hard-seeded cultivars.</title>
        <authorList>
            <person name="Luo X."/>
            <person name="Li H."/>
            <person name="Wu Z."/>
            <person name="Yao W."/>
            <person name="Zhao P."/>
            <person name="Cao D."/>
            <person name="Yu H."/>
            <person name="Li K."/>
            <person name="Poudel K."/>
            <person name="Zhao D."/>
            <person name="Zhang F."/>
            <person name="Xia X."/>
            <person name="Chen L."/>
            <person name="Wang Q."/>
            <person name="Jing D."/>
            <person name="Cao S."/>
        </authorList>
    </citation>
    <scope>NUCLEOTIDE SEQUENCE [LARGE SCALE GENOMIC DNA]</scope>
    <source>
        <strain evidence="6">cv. Tunisia</strain>
    </source>
</reference>
<dbReference type="GO" id="GO:0060320">
    <property type="term" value="P:rejection of self pollen"/>
    <property type="evidence" value="ECO:0007669"/>
    <property type="project" value="UniProtKB-KW"/>
</dbReference>
<evidence type="ECO:0000313" key="7">
    <source>
        <dbReference type="RefSeq" id="XP_031393347.1"/>
    </source>
</evidence>
<dbReference type="InterPro" id="IPR044190">
    <property type="entry name" value="THA8-like"/>
</dbReference>
<dbReference type="Pfam" id="PF05938">
    <property type="entry name" value="Self-incomp_S1"/>
    <property type="match status" value="1"/>
</dbReference>
<accession>A0A6P8D8C6</accession>
<dbReference type="InterPro" id="IPR010264">
    <property type="entry name" value="Self-incomp_S1"/>
</dbReference>
<protein>
    <submittedName>
        <fullName evidence="7">Uncharacterized protein LOC116205048 isoform X1</fullName>
    </submittedName>
</protein>
<proteinExistence type="inferred from homology"/>
<dbReference type="RefSeq" id="XP_031393347.1">
    <property type="nucleotide sequence ID" value="XM_031537487.1"/>
</dbReference>